<feature type="compositionally biased region" description="Low complexity" evidence="1">
    <location>
        <begin position="41"/>
        <end position="86"/>
    </location>
</feature>
<dbReference type="EMBL" id="BDRX01000100">
    <property type="protein sequence ID" value="GBF97455.1"/>
    <property type="molecule type" value="Genomic_DNA"/>
</dbReference>
<evidence type="ECO:0000256" key="1">
    <source>
        <dbReference type="SAM" id="MobiDB-lite"/>
    </source>
</evidence>
<reference evidence="3 4" key="1">
    <citation type="journal article" date="2018" name="Sci. Rep.">
        <title>Raphidocelis subcapitata (=Pseudokirchneriella subcapitata) provides an insight into genome evolution and environmental adaptations in the Sphaeropleales.</title>
        <authorList>
            <person name="Suzuki S."/>
            <person name="Yamaguchi H."/>
            <person name="Nakajima N."/>
            <person name="Kawachi M."/>
        </authorList>
    </citation>
    <scope>NUCLEOTIDE SEQUENCE [LARGE SCALE GENOMIC DNA]</scope>
    <source>
        <strain evidence="3 4">NIES-35</strain>
    </source>
</reference>
<keyword evidence="2" id="KW-1133">Transmembrane helix</keyword>
<evidence type="ECO:0000313" key="3">
    <source>
        <dbReference type="EMBL" id="GBF97455.1"/>
    </source>
</evidence>
<feature type="region of interest" description="Disordered" evidence="1">
    <location>
        <begin position="174"/>
        <end position="193"/>
    </location>
</feature>
<name>A0A2V0PK94_9CHLO</name>
<comment type="caution">
    <text evidence="3">The sequence shown here is derived from an EMBL/GenBank/DDBJ whole genome shotgun (WGS) entry which is preliminary data.</text>
</comment>
<evidence type="ECO:0000313" key="4">
    <source>
        <dbReference type="Proteomes" id="UP000247498"/>
    </source>
</evidence>
<accession>A0A2V0PK94</accession>
<feature type="transmembrane region" description="Helical" evidence="2">
    <location>
        <begin position="133"/>
        <end position="155"/>
    </location>
</feature>
<evidence type="ECO:0000256" key="2">
    <source>
        <dbReference type="SAM" id="Phobius"/>
    </source>
</evidence>
<feature type="compositionally biased region" description="Low complexity" evidence="1">
    <location>
        <begin position="14"/>
        <end position="26"/>
    </location>
</feature>
<keyword evidence="2" id="KW-0472">Membrane</keyword>
<dbReference type="OrthoDB" id="545635at2759"/>
<proteinExistence type="predicted"/>
<feature type="transmembrane region" description="Helical" evidence="2">
    <location>
        <begin position="106"/>
        <end position="127"/>
    </location>
</feature>
<organism evidence="3 4">
    <name type="scientific">Raphidocelis subcapitata</name>
    <dbReference type="NCBI Taxonomy" id="307507"/>
    <lineage>
        <taxon>Eukaryota</taxon>
        <taxon>Viridiplantae</taxon>
        <taxon>Chlorophyta</taxon>
        <taxon>core chlorophytes</taxon>
        <taxon>Chlorophyceae</taxon>
        <taxon>CS clade</taxon>
        <taxon>Sphaeropleales</taxon>
        <taxon>Selenastraceae</taxon>
        <taxon>Raphidocelis</taxon>
    </lineage>
</organism>
<dbReference type="InParanoid" id="A0A2V0PK94"/>
<dbReference type="AlphaFoldDB" id="A0A2V0PK94"/>
<sequence>MQTKHLAGSAPAVARSGSSALGLLRLPRPEALRPQRRRCARCSASASPPGQQQQPQVQQQQQQVQQLQQQQQPEQELQQPQQPPEQHSSSWYKSNWDMNLFHYAPWWLQPVPILLSGAAFFAAALLIDNDDPIPKAAVIAAGPVALYYVIALVVLPSQFQRFAVQYMRKHPELEAQAVDPRGSQDGDGGLSQS</sequence>
<protein>
    <submittedName>
        <fullName evidence="3">Uncharacterized protein</fullName>
    </submittedName>
</protein>
<feature type="region of interest" description="Disordered" evidence="1">
    <location>
        <begin position="1"/>
        <end position="90"/>
    </location>
</feature>
<gene>
    <name evidence="3" type="ORF">Rsub_10378</name>
</gene>
<dbReference type="Proteomes" id="UP000247498">
    <property type="component" value="Unassembled WGS sequence"/>
</dbReference>
<keyword evidence="4" id="KW-1185">Reference proteome</keyword>
<keyword evidence="2" id="KW-0812">Transmembrane</keyword>